<keyword evidence="2" id="KW-0349">Heme</keyword>
<dbReference type="Proteomes" id="UP000766595">
    <property type="component" value="Unassembled WGS sequence"/>
</dbReference>
<keyword evidence="3" id="KW-0479">Metal-binding</keyword>
<dbReference type="NCBIfam" id="TIGR02435">
    <property type="entry name" value="CobG"/>
    <property type="match status" value="1"/>
</dbReference>
<evidence type="ECO:0000259" key="7">
    <source>
        <dbReference type="Pfam" id="PF03460"/>
    </source>
</evidence>
<dbReference type="EC" id="1.14.13.83" evidence="8"/>
<dbReference type="InterPro" id="IPR005117">
    <property type="entry name" value="NiRdtase/SiRdtase_haem-b_fer"/>
</dbReference>
<dbReference type="SUPFAM" id="SSF55124">
    <property type="entry name" value="Nitrite/Sulfite reductase N-terminal domain-like"/>
    <property type="match status" value="2"/>
</dbReference>
<dbReference type="AlphaFoldDB" id="A0A947D825"/>
<keyword evidence="4 8" id="KW-0560">Oxidoreductase</keyword>
<feature type="domain" description="Nitrite/Sulfite reductase ferredoxin-like" evidence="7">
    <location>
        <begin position="260"/>
        <end position="321"/>
    </location>
</feature>
<dbReference type="GO" id="GO:0046872">
    <property type="term" value="F:metal ion binding"/>
    <property type="evidence" value="ECO:0007669"/>
    <property type="project" value="UniProtKB-KW"/>
</dbReference>
<keyword evidence="6" id="KW-0411">Iron-sulfur</keyword>
<evidence type="ECO:0000256" key="3">
    <source>
        <dbReference type="ARBA" id="ARBA00022723"/>
    </source>
</evidence>
<dbReference type="GO" id="GO:0051539">
    <property type="term" value="F:4 iron, 4 sulfur cluster binding"/>
    <property type="evidence" value="ECO:0007669"/>
    <property type="project" value="UniProtKB-KW"/>
</dbReference>
<dbReference type="PANTHER" id="PTHR32439">
    <property type="entry name" value="FERREDOXIN--NITRITE REDUCTASE, CHLOROPLASTIC"/>
    <property type="match status" value="1"/>
</dbReference>
<evidence type="ECO:0000313" key="8">
    <source>
        <dbReference type="EMBL" id="MBT9292828.1"/>
    </source>
</evidence>
<evidence type="ECO:0000256" key="4">
    <source>
        <dbReference type="ARBA" id="ARBA00023002"/>
    </source>
</evidence>
<evidence type="ECO:0000313" key="9">
    <source>
        <dbReference type="Proteomes" id="UP000766595"/>
    </source>
</evidence>
<accession>A0A947D825</accession>
<evidence type="ECO:0000256" key="2">
    <source>
        <dbReference type="ARBA" id="ARBA00022617"/>
    </source>
</evidence>
<feature type="domain" description="Nitrite/Sulfite reductase ferredoxin-like" evidence="7">
    <location>
        <begin position="23"/>
        <end position="87"/>
    </location>
</feature>
<organism evidence="8 9">
    <name type="scientific">Prosthecodimorpha staleyi</name>
    <dbReference type="NCBI Taxonomy" id="2840188"/>
    <lineage>
        <taxon>Bacteria</taxon>
        <taxon>Pseudomonadati</taxon>
        <taxon>Pseudomonadota</taxon>
        <taxon>Alphaproteobacteria</taxon>
        <taxon>Hyphomicrobiales</taxon>
        <taxon>Ancalomicrobiaceae</taxon>
        <taxon>Prosthecodimorpha</taxon>
    </lineage>
</organism>
<dbReference type="SUPFAM" id="SSF56014">
    <property type="entry name" value="Nitrite and sulphite reductase 4Fe-4S domain-like"/>
    <property type="match status" value="2"/>
</dbReference>
<protein>
    <submittedName>
        <fullName evidence="8">Precorrin-3B synthase</fullName>
        <ecNumber evidence="8">1.14.13.83</ecNumber>
    </submittedName>
</protein>
<proteinExistence type="predicted"/>
<dbReference type="InterPro" id="IPR051329">
    <property type="entry name" value="NIR_SIR_4Fe-4S"/>
</dbReference>
<dbReference type="Gene3D" id="3.90.480.10">
    <property type="entry name" value="Sulfite Reductase Hemoprotein,Domain 2"/>
    <property type="match status" value="1"/>
</dbReference>
<dbReference type="InterPro" id="IPR045854">
    <property type="entry name" value="NO2/SO3_Rdtase_4Fe4S_sf"/>
</dbReference>
<dbReference type="PANTHER" id="PTHR32439:SF9">
    <property type="entry name" value="BLR3264 PROTEIN"/>
    <property type="match status" value="1"/>
</dbReference>
<evidence type="ECO:0000256" key="6">
    <source>
        <dbReference type="ARBA" id="ARBA00023014"/>
    </source>
</evidence>
<gene>
    <name evidence="8" type="primary">cobG</name>
    <name evidence="8" type="ORF">KL771_25430</name>
</gene>
<sequence length="435" mass="43995">MTHASPAPLPHRVKGWCPGALRPMATGDGLLVRLRISGGRLSADRLAAVAALARRHGNGLVDQSQRANLQLRGVTERAWPDLIAALGDLGLLDADAEAEAIRNIVPSPLAGCDPTAPVDGAAIAEDLERRLGADPTLKALPGKFGFLVDEGGLFPLDGTATDIRLTGLPDSRVLIALGGSAATAVPAAIVPEAQAGAAAVALAQAYLALRQPEERRLAALLARIGAPALVRAAGLAPIEAPPPAPQRGAAPVVGFHPLPSRDGRGFLLLAAPFGRWDADQLDALADLARRFGDGDLRLTPGRTVVLSGIAVAARAAALAAAAGAGIVTTPQDARLAVVACAGRPDCSSGLQPARTDAARFAAAAARLPGGGVRLHVSGCPKGCARPGPSAVTLVGREAGYDLVLNGAADQSPQESALSAEDVLARLAALADKGRP</sequence>
<keyword evidence="1" id="KW-0004">4Fe-4S</keyword>
<dbReference type="GO" id="GO:0043818">
    <property type="term" value="F:precorrin-3B synthase activity"/>
    <property type="evidence" value="ECO:0007669"/>
    <property type="project" value="UniProtKB-EC"/>
</dbReference>
<comment type="caution">
    <text evidence="8">The sequence shown here is derived from an EMBL/GenBank/DDBJ whole genome shotgun (WGS) entry which is preliminary data.</text>
</comment>
<dbReference type="InterPro" id="IPR012798">
    <property type="entry name" value="Cbl_synth_CobG-like"/>
</dbReference>
<dbReference type="Pfam" id="PF03460">
    <property type="entry name" value="NIR_SIR_ferr"/>
    <property type="match status" value="2"/>
</dbReference>
<dbReference type="RefSeq" id="WP_261971324.1">
    <property type="nucleotide sequence ID" value="NZ_JAHHZF010000015.1"/>
</dbReference>
<evidence type="ECO:0000256" key="5">
    <source>
        <dbReference type="ARBA" id="ARBA00023004"/>
    </source>
</evidence>
<name>A0A947D825_9HYPH</name>
<evidence type="ECO:0000256" key="1">
    <source>
        <dbReference type="ARBA" id="ARBA00022485"/>
    </source>
</evidence>
<reference evidence="8 9" key="1">
    <citation type="submission" date="2021-06" db="EMBL/GenBank/DDBJ databases">
        <authorList>
            <person name="Grouzdev D.S."/>
            <person name="Koziaeva V."/>
        </authorList>
    </citation>
    <scope>NUCLEOTIDE SEQUENCE [LARGE SCALE GENOMIC DNA]</scope>
    <source>
        <strain evidence="8 9">22</strain>
    </source>
</reference>
<dbReference type="Gene3D" id="3.30.413.10">
    <property type="entry name" value="Sulfite Reductase Hemoprotein, domain 1"/>
    <property type="match status" value="2"/>
</dbReference>
<keyword evidence="9" id="KW-1185">Reference proteome</keyword>
<keyword evidence="5" id="KW-0408">Iron</keyword>
<dbReference type="InterPro" id="IPR036136">
    <property type="entry name" value="Nit/Sulf_reduc_fer-like_dom_sf"/>
</dbReference>
<dbReference type="EMBL" id="JAHHZF010000015">
    <property type="protein sequence ID" value="MBT9292828.1"/>
    <property type="molecule type" value="Genomic_DNA"/>
</dbReference>